<dbReference type="SUPFAM" id="SSF48295">
    <property type="entry name" value="TrpR-like"/>
    <property type="match status" value="1"/>
</dbReference>
<reference evidence="2" key="1">
    <citation type="submission" date="2020-03" db="EMBL/GenBank/DDBJ databases">
        <title>The deep terrestrial virosphere.</title>
        <authorList>
            <person name="Holmfeldt K."/>
            <person name="Nilsson E."/>
            <person name="Simone D."/>
            <person name="Lopez-Fernandez M."/>
            <person name="Wu X."/>
            <person name="de Brujin I."/>
            <person name="Lundin D."/>
            <person name="Andersson A."/>
            <person name="Bertilsson S."/>
            <person name="Dopson M."/>
        </authorList>
    </citation>
    <scope>NUCLEOTIDE SEQUENCE</scope>
    <source>
        <strain evidence="2">TM448A02352</strain>
    </source>
</reference>
<name>A0A6H1ZWK1_9ZZZZ</name>
<dbReference type="GO" id="GO:0005886">
    <property type="term" value="C:plasma membrane"/>
    <property type="evidence" value="ECO:0007669"/>
    <property type="project" value="TreeGrafter"/>
</dbReference>
<proteinExistence type="predicted"/>
<dbReference type="GO" id="GO:0006270">
    <property type="term" value="P:DNA replication initiation"/>
    <property type="evidence" value="ECO:0007669"/>
    <property type="project" value="InterPro"/>
</dbReference>
<dbReference type="GO" id="GO:0005524">
    <property type="term" value="F:ATP binding"/>
    <property type="evidence" value="ECO:0007669"/>
    <property type="project" value="InterPro"/>
</dbReference>
<sequence>MIRRFERIEKIKKEVAKKWGYLVSDLEGPGRGKMLVYARHEAMYRVRKELPFSYPEIAHFFGRRDHTTIIYAVRTFEKKKEEIEKLHLSDGDSSNS</sequence>
<dbReference type="Pfam" id="PF08299">
    <property type="entry name" value="Bac_DnaA_C"/>
    <property type="match status" value="1"/>
</dbReference>
<evidence type="ECO:0000313" key="2">
    <source>
        <dbReference type="EMBL" id="QJA51888.1"/>
    </source>
</evidence>
<accession>A0A6H1ZWK1</accession>
<feature type="domain" description="Chromosomal replication initiator DnaA C-terminal" evidence="1">
    <location>
        <begin position="7"/>
        <end position="76"/>
    </location>
</feature>
<dbReference type="PANTHER" id="PTHR30050">
    <property type="entry name" value="CHROMOSOMAL REPLICATION INITIATOR PROTEIN DNAA"/>
    <property type="match status" value="1"/>
</dbReference>
<dbReference type="CDD" id="cd06571">
    <property type="entry name" value="Bac_DnaA_C"/>
    <property type="match status" value="1"/>
</dbReference>
<dbReference type="InterPro" id="IPR010921">
    <property type="entry name" value="Trp_repressor/repl_initiator"/>
</dbReference>
<dbReference type="InterPro" id="IPR013159">
    <property type="entry name" value="DnaA_C"/>
</dbReference>
<dbReference type="GO" id="GO:0003688">
    <property type="term" value="F:DNA replication origin binding"/>
    <property type="evidence" value="ECO:0007669"/>
    <property type="project" value="TreeGrafter"/>
</dbReference>
<dbReference type="PANTHER" id="PTHR30050:SF2">
    <property type="entry name" value="CHROMOSOMAL REPLICATION INITIATOR PROTEIN DNAA"/>
    <property type="match status" value="1"/>
</dbReference>
<dbReference type="SMART" id="SM00760">
    <property type="entry name" value="Bac_DnaA_C"/>
    <property type="match status" value="1"/>
</dbReference>
<dbReference type="Gene3D" id="1.10.1750.10">
    <property type="match status" value="1"/>
</dbReference>
<dbReference type="GO" id="GO:0006275">
    <property type="term" value="P:regulation of DNA replication"/>
    <property type="evidence" value="ECO:0007669"/>
    <property type="project" value="InterPro"/>
</dbReference>
<evidence type="ECO:0000259" key="1">
    <source>
        <dbReference type="SMART" id="SM00760"/>
    </source>
</evidence>
<dbReference type="EMBL" id="MT144296">
    <property type="protein sequence ID" value="QJA51888.1"/>
    <property type="molecule type" value="Genomic_DNA"/>
</dbReference>
<dbReference type="AlphaFoldDB" id="A0A6H1ZWK1"/>
<organism evidence="2">
    <name type="scientific">viral metagenome</name>
    <dbReference type="NCBI Taxonomy" id="1070528"/>
    <lineage>
        <taxon>unclassified sequences</taxon>
        <taxon>metagenomes</taxon>
        <taxon>organismal metagenomes</taxon>
    </lineage>
</organism>
<gene>
    <name evidence="2" type="ORF">TM448A02352_0005</name>
</gene>
<protein>
    <submittedName>
        <fullName evidence="2">Putative DNA replication initiation protein</fullName>
    </submittedName>
</protein>